<reference evidence="9 10" key="1">
    <citation type="submission" date="2019-12" db="EMBL/GenBank/DDBJ databases">
        <title>Corynebacterium sp. nov., isolated from feces of the Anser Albifrons in China.</title>
        <authorList>
            <person name="Liu Q."/>
        </authorList>
    </citation>
    <scope>NUCLEOTIDE SEQUENCE [LARGE SCALE GENOMIC DNA]</scope>
    <source>
        <strain evidence="9 10">23H37-10</strain>
    </source>
</reference>
<feature type="binding site" evidence="8">
    <location>
        <position position="300"/>
    </location>
    <ligand>
        <name>ATP</name>
        <dbReference type="ChEBI" id="CHEBI:30616"/>
    </ligand>
</feature>
<feature type="binding site" evidence="8">
    <location>
        <position position="101"/>
    </location>
    <ligand>
        <name>ATP</name>
        <dbReference type="ChEBI" id="CHEBI:30616"/>
    </ligand>
</feature>
<dbReference type="RefSeq" id="WP_185769933.1">
    <property type="nucleotide sequence ID" value="NZ_CP046883.1"/>
</dbReference>
<dbReference type="EC" id="2.7.7.-" evidence="8"/>
<evidence type="ECO:0000313" key="10">
    <source>
        <dbReference type="Proteomes" id="UP000515275"/>
    </source>
</evidence>
<dbReference type="GO" id="GO:0005524">
    <property type="term" value="F:ATP binding"/>
    <property type="evidence" value="ECO:0007669"/>
    <property type="project" value="UniProtKB-UniRule"/>
</dbReference>
<comment type="cofactor">
    <cofactor evidence="8">
        <name>Mg(2+)</name>
        <dbReference type="ChEBI" id="CHEBI:18420"/>
    </cofactor>
    <cofactor evidence="8">
        <name>Mn(2+)</name>
        <dbReference type="ChEBI" id="CHEBI:29035"/>
    </cofactor>
</comment>
<comment type="catalytic activity">
    <reaction evidence="8">
        <text>L-seryl-[protein] + UTP = O-(5'-uridylyl)-L-seryl-[protein] + diphosphate</text>
        <dbReference type="Rhea" id="RHEA:64604"/>
        <dbReference type="Rhea" id="RHEA-COMP:9863"/>
        <dbReference type="Rhea" id="RHEA-COMP:16635"/>
        <dbReference type="ChEBI" id="CHEBI:29999"/>
        <dbReference type="ChEBI" id="CHEBI:33019"/>
        <dbReference type="ChEBI" id="CHEBI:46398"/>
        <dbReference type="ChEBI" id="CHEBI:156051"/>
    </reaction>
</comment>
<feature type="binding site" evidence="8">
    <location>
        <position position="138"/>
    </location>
    <ligand>
        <name>ATP</name>
        <dbReference type="ChEBI" id="CHEBI:30616"/>
    </ligand>
</feature>
<dbReference type="GO" id="GO:0030145">
    <property type="term" value="F:manganese ion binding"/>
    <property type="evidence" value="ECO:0007669"/>
    <property type="project" value="UniProtKB-UniRule"/>
</dbReference>
<sequence>MSTASAQTPPQLTSLFADALPDLAAPWSPVPFSNATLLILNENLARDLGFDPQWLRSDDGLRFLLGESTSGHSGSIWPHPVSQAYSGHQFGNFSPVLGDGRAVLLGEVTVEQSDGATVAVDIHLKGTGRTQFSRGASDGRACLGPMLREYLVSEAMHAMGIPTTRALAVILTGETVLRRRPEPGAVLVRVARSHLRIGSFQYARMLWDSKPQVLTDLLDFALSRHPLRFSSLSGCSPEYPHGQPSTRDEDRSLGMEGTALHLLDTVARAQAKLMAQWLCVGFVHGVMNTDNVTISGETIDYGPCAFLDAFDSSTCFSSIDAQGRYAFGRQPHVMLWNLQRFAEALLPLIGQQTGVTAAGAVDKANSILLRYPEYFSHAWQSGIGTALGLAPIPTNRSSDTTAPLSASQVSVIDEFIAQLENSHADLLHVLNALARSLLETGEKRKAHLSHTPLSTRWIERWISHNPDPELMLRTNPVYIPRNHLVEEALSAAESGEMEAFHKLLKAVTEPCETPGQIRSGVDKEKESKYRETAPKTDAPYITYCGT</sequence>
<evidence type="ECO:0000256" key="6">
    <source>
        <dbReference type="ARBA" id="ARBA00022840"/>
    </source>
</evidence>
<evidence type="ECO:0000256" key="5">
    <source>
        <dbReference type="ARBA" id="ARBA00022741"/>
    </source>
</evidence>
<evidence type="ECO:0000256" key="7">
    <source>
        <dbReference type="ARBA" id="ARBA00022842"/>
    </source>
</evidence>
<keyword evidence="8" id="KW-0464">Manganese</keyword>
<comment type="catalytic activity">
    <reaction evidence="8">
        <text>L-tyrosyl-[protein] + UTP = O-(5'-uridylyl)-L-tyrosyl-[protein] + diphosphate</text>
        <dbReference type="Rhea" id="RHEA:83887"/>
        <dbReference type="Rhea" id="RHEA-COMP:10136"/>
        <dbReference type="Rhea" id="RHEA-COMP:20238"/>
        <dbReference type="ChEBI" id="CHEBI:33019"/>
        <dbReference type="ChEBI" id="CHEBI:46398"/>
        <dbReference type="ChEBI" id="CHEBI:46858"/>
        <dbReference type="ChEBI" id="CHEBI:90602"/>
    </reaction>
</comment>
<dbReference type="GO" id="GO:0000287">
    <property type="term" value="F:magnesium ion binding"/>
    <property type="evidence" value="ECO:0007669"/>
    <property type="project" value="UniProtKB-UniRule"/>
</dbReference>
<keyword evidence="6 8" id="KW-0067">ATP-binding</keyword>
<keyword evidence="4 8" id="KW-0479">Metal-binding</keyword>
<evidence type="ECO:0000256" key="8">
    <source>
        <dbReference type="HAMAP-Rule" id="MF_00692"/>
    </source>
</evidence>
<feature type="binding site" evidence="8">
    <location>
        <position position="189"/>
    </location>
    <ligand>
        <name>ATP</name>
        <dbReference type="ChEBI" id="CHEBI:30616"/>
    </ligand>
</feature>
<dbReference type="Pfam" id="PF02696">
    <property type="entry name" value="SelO"/>
    <property type="match status" value="1"/>
</dbReference>
<dbReference type="EC" id="2.7.7.108" evidence="8"/>
<comment type="function">
    <text evidence="8">Nucleotidyltransferase involved in the post-translational modification of proteins. It can catalyze the addition of adenosine monophosphate (AMP) or uridine monophosphate (UMP) to a protein, resulting in modifications known as AMPylation and UMPylation.</text>
</comment>
<accession>A0A7G7YNX0</accession>
<feature type="binding site" evidence="8">
    <location>
        <position position="139"/>
    </location>
    <ligand>
        <name>ATP</name>
        <dbReference type="ChEBI" id="CHEBI:30616"/>
    </ligand>
</feature>
<dbReference type="EMBL" id="CP046883">
    <property type="protein sequence ID" value="QNH96190.1"/>
    <property type="molecule type" value="Genomic_DNA"/>
</dbReference>
<comment type="similarity">
    <text evidence="1 8">Belongs to the SELO family.</text>
</comment>
<evidence type="ECO:0000256" key="3">
    <source>
        <dbReference type="ARBA" id="ARBA00022695"/>
    </source>
</evidence>
<evidence type="ECO:0000256" key="1">
    <source>
        <dbReference type="ARBA" id="ARBA00009747"/>
    </source>
</evidence>
<evidence type="ECO:0000256" key="2">
    <source>
        <dbReference type="ARBA" id="ARBA00022679"/>
    </source>
</evidence>
<organism evidence="9 10">
    <name type="scientific">Corynebacterium anserum</name>
    <dbReference type="NCBI Taxonomy" id="2684406"/>
    <lineage>
        <taxon>Bacteria</taxon>
        <taxon>Bacillati</taxon>
        <taxon>Actinomycetota</taxon>
        <taxon>Actinomycetes</taxon>
        <taxon>Mycobacteriales</taxon>
        <taxon>Corynebacteriaceae</taxon>
        <taxon>Corynebacterium</taxon>
    </lineage>
</organism>
<keyword evidence="7 8" id="KW-0460">Magnesium</keyword>
<dbReference type="PANTHER" id="PTHR32057:SF14">
    <property type="entry name" value="PROTEIN ADENYLYLTRANSFERASE SELO, MITOCHONDRIAL"/>
    <property type="match status" value="1"/>
</dbReference>
<feature type="binding site" evidence="8">
    <location>
        <position position="291"/>
    </location>
    <ligand>
        <name>Mg(2+)</name>
        <dbReference type="ChEBI" id="CHEBI:18420"/>
    </ligand>
</feature>
<comment type="catalytic activity">
    <reaction evidence="8">
        <text>L-tyrosyl-[protein] + ATP = O-(5'-adenylyl)-L-tyrosyl-[protein] + diphosphate</text>
        <dbReference type="Rhea" id="RHEA:54288"/>
        <dbReference type="Rhea" id="RHEA-COMP:10136"/>
        <dbReference type="Rhea" id="RHEA-COMP:13846"/>
        <dbReference type="ChEBI" id="CHEBI:30616"/>
        <dbReference type="ChEBI" id="CHEBI:33019"/>
        <dbReference type="ChEBI" id="CHEBI:46858"/>
        <dbReference type="ChEBI" id="CHEBI:83624"/>
        <dbReference type="EC" id="2.7.7.108"/>
    </reaction>
</comment>
<feature type="binding site" evidence="8">
    <location>
        <position position="300"/>
    </location>
    <ligand>
        <name>Mg(2+)</name>
        <dbReference type="ChEBI" id="CHEBI:18420"/>
    </ligand>
</feature>
<evidence type="ECO:0000313" key="9">
    <source>
        <dbReference type="EMBL" id="QNH96190.1"/>
    </source>
</evidence>
<keyword evidence="10" id="KW-1185">Reference proteome</keyword>
<dbReference type="PANTHER" id="PTHR32057">
    <property type="entry name" value="PROTEIN ADENYLYLTRANSFERASE SELO, MITOCHONDRIAL"/>
    <property type="match status" value="1"/>
</dbReference>
<protein>
    <recommendedName>
        <fullName evidence="8">Protein nucleotidyltransferase YdiU</fullName>
        <ecNumber evidence="8">2.7.7.-</ecNumber>
    </recommendedName>
    <alternativeName>
        <fullName evidence="8">Protein adenylyltransferase YdiU</fullName>
        <ecNumber evidence="8">2.7.7.108</ecNumber>
    </alternativeName>
    <alternativeName>
        <fullName evidence="8">Protein uridylyltransferase YdiU</fullName>
        <ecNumber evidence="8">2.7.7.-</ecNumber>
    </alternativeName>
</protein>
<feature type="binding site" evidence="8">
    <location>
        <position position="125"/>
    </location>
    <ligand>
        <name>ATP</name>
        <dbReference type="ChEBI" id="CHEBI:30616"/>
    </ligand>
</feature>
<dbReference type="KEGG" id="cans:GP473_05530"/>
<feature type="binding site" evidence="8">
    <location>
        <position position="98"/>
    </location>
    <ligand>
        <name>ATP</name>
        <dbReference type="ChEBI" id="CHEBI:30616"/>
    </ligand>
</feature>
<keyword evidence="3 8" id="KW-0548">Nucleotidyltransferase</keyword>
<keyword evidence="2 8" id="KW-0808">Transferase</keyword>
<keyword evidence="5 8" id="KW-0547">Nucleotide-binding</keyword>
<feature type="binding site" evidence="8">
    <location>
        <position position="100"/>
    </location>
    <ligand>
        <name>ATP</name>
        <dbReference type="ChEBI" id="CHEBI:30616"/>
    </ligand>
</feature>
<dbReference type="HAMAP" id="MF_00692">
    <property type="entry name" value="SelO"/>
    <property type="match status" value="1"/>
</dbReference>
<gene>
    <name evidence="8" type="primary">ydiU</name>
    <name evidence="8" type="synonym">selO</name>
    <name evidence="9" type="ORF">GP473_05530</name>
</gene>
<proteinExistence type="inferred from homology"/>
<comment type="catalytic activity">
    <reaction evidence="8">
        <text>L-seryl-[protein] + ATP = 3-O-(5'-adenylyl)-L-seryl-[protein] + diphosphate</text>
        <dbReference type="Rhea" id="RHEA:58120"/>
        <dbReference type="Rhea" id="RHEA-COMP:9863"/>
        <dbReference type="Rhea" id="RHEA-COMP:15073"/>
        <dbReference type="ChEBI" id="CHEBI:29999"/>
        <dbReference type="ChEBI" id="CHEBI:30616"/>
        <dbReference type="ChEBI" id="CHEBI:33019"/>
        <dbReference type="ChEBI" id="CHEBI:142516"/>
        <dbReference type="EC" id="2.7.7.108"/>
    </reaction>
</comment>
<dbReference type="Proteomes" id="UP000515275">
    <property type="component" value="Chromosome"/>
</dbReference>
<feature type="active site" description="Proton acceptor" evidence="8">
    <location>
        <position position="290"/>
    </location>
</feature>
<feature type="binding site" evidence="8">
    <location>
        <position position="196"/>
    </location>
    <ligand>
        <name>ATP</name>
        <dbReference type="ChEBI" id="CHEBI:30616"/>
    </ligand>
</feature>
<evidence type="ECO:0000256" key="4">
    <source>
        <dbReference type="ARBA" id="ARBA00022723"/>
    </source>
</evidence>
<dbReference type="GO" id="GO:0070733">
    <property type="term" value="F:AMPylase activity"/>
    <property type="evidence" value="ECO:0007669"/>
    <property type="project" value="UniProtKB-EC"/>
</dbReference>
<dbReference type="AlphaFoldDB" id="A0A7G7YNX0"/>
<dbReference type="InterPro" id="IPR003846">
    <property type="entry name" value="SelO"/>
</dbReference>
<comment type="catalytic activity">
    <reaction evidence="8">
        <text>L-histidyl-[protein] + UTP = N(tele)-(5'-uridylyl)-L-histidyl-[protein] + diphosphate</text>
        <dbReference type="Rhea" id="RHEA:83891"/>
        <dbReference type="Rhea" id="RHEA-COMP:9745"/>
        <dbReference type="Rhea" id="RHEA-COMP:20239"/>
        <dbReference type="ChEBI" id="CHEBI:29979"/>
        <dbReference type="ChEBI" id="CHEBI:33019"/>
        <dbReference type="ChEBI" id="CHEBI:46398"/>
        <dbReference type="ChEBI" id="CHEBI:233474"/>
    </reaction>
</comment>
<name>A0A7G7YNX0_9CORY</name>
<comment type="catalytic activity">
    <reaction evidence="8">
        <text>L-threonyl-[protein] + ATP = 3-O-(5'-adenylyl)-L-threonyl-[protein] + diphosphate</text>
        <dbReference type="Rhea" id="RHEA:54292"/>
        <dbReference type="Rhea" id="RHEA-COMP:11060"/>
        <dbReference type="Rhea" id="RHEA-COMP:13847"/>
        <dbReference type="ChEBI" id="CHEBI:30013"/>
        <dbReference type="ChEBI" id="CHEBI:30616"/>
        <dbReference type="ChEBI" id="CHEBI:33019"/>
        <dbReference type="ChEBI" id="CHEBI:138113"/>
        <dbReference type="EC" id="2.7.7.108"/>
    </reaction>
</comment>